<evidence type="ECO:0000313" key="5">
    <source>
        <dbReference type="EMBL" id="EHG24926.1"/>
    </source>
</evidence>
<feature type="domain" description="SF3 helicase" evidence="4">
    <location>
        <begin position="452"/>
        <end position="611"/>
    </location>
</feature>
<organism evidence="5 6">
    <name type="scientific">Selenomonas noxia F0398</name>
    <dbReference type="NCBI Taxonomy" id="702437"/>
    <lineage>
        <taxon>Bacteria</taxon>
        <taxon>Bacillati</taxon>
        <taxon>Bacillota</taxon>
        <taxon>Negativicutes</taxon>
        <taxon>Selenomonadales</taxon>
        <taxon>Selenomonadaceae</taxon>
        <taxon>Selenomonas</taxon>
    </lineage>
</organism>
<dbReference type="InterPro" id="IPR045455">
    <property type="entry name" value="NrS-1_pol-like_helicase"/>
</dbReference>
<name>A0ABN0DQ34_9FIRM</name>
<dbReference type="Pfam" id="PF19263">
    <property type="entry name" value="DUF5906"/>
    <property type="match status" value="1"/>
</dbReference>
<dbReference type="InterPro" id="IPR014818">
    <property type="entry name" value="Phage/plasmid_primase_P4_C"/>
</dbReference>
<comment type="caution">
    <text evidence="5">The sequence shown here is derived from an EMBL/GenBank/DDBJ whole genome shotgun (WGS) entry which is preliminary data.</text>
</comment>
<evidence type="ECO:0000313" key="6">
    <source>
        <dbReference type="Proteomes" id="UP000003175"/>
    </source>
</evidence>
<keyword evidence="3" id="KW-0067">ATP-binding</keyword>
<evidence type="ECO:0000259" key="4">
    <source>
        <dbReference type="PROSITE" id="PS51206"/>
    </source>
</evidence>
<evidence type="ECO:0000256" key="3">
    <source>
        <dbReference type="ARBA" id="ARBA00022840"/>
    </source>
</evidence>
<reference evidence="5 6" key="1">
    <citation type="submission" date="2011-08" db="EMBL/GenBank/DDBJ databases">
        <title>The Genome Sequence of Selenomonas noxia F0398.</title>
        <authorList>
            <consortium name="The Broad Institute Genome Sequencing Platform"/>
            <person name="Earl A."/>
            <person name="Ward D."/>
            <person name="Feldgarden M."/>
            <person name="Gevers D."/>
            <person name="Izard J."/>
            <person name="Ganesan A."/>
            <person name="Blanton J.M."/>
            <person name="Baranova O.V."/>
            <person name="Tanner A.C."/>
            <person name="Dewhirst F.E."/>
            <person name="Young S.K."/>
            <person name="Zeng Q."/>
            <person name="Gargeya S."/>
            <person name="Fitzgerald M."/>
            <person name="Haas B."/>
            <person name="Abouelleil A."/>
            <person name="Alvarado L."/>
            <person name="Arachchi H.M."/>
            <person name="Berlin A."/>
            <person name="Brown A."/>
            <person name="Chapman S.B."/>
            <person name="Chen Z."/>
            <person name="Dunbar C."/>
            <person name="Freedman E."/>
            <person name="Gearin G."/>
            <person name="Gellesch M."/>
            <person name="Goldberg J."/>
            <person name="Griggs A."/>
            <person name="Gujja S."/>
            <person name="Heiman D."/>
            <person name="Howarth C."/>
            <person name="Larson L."/>
            <person name="Lui A."/>
            <person name="MacDonald P.J.P."/>
            <person name="Montmayeur A."/>
            <person name="Murphy C."/>
            <person name="Neiman D."/>
            <person name="Pearson M."/>
            <person name="Priest M."/>
            <person name="Roberts A."/>
            <person name="Saif S."/>
            <person name="Shea T."/>
            <person name="Shenoy N."/>
            <person name="Sisk P."/>
            <person name="Stolte C."/>
            <person name="Sykes S."/>
            <person name="Wortman J."/>
            <person name="Nusbaum C."/>
            <person name="Birren B."/>
        </authorList>
    </citation>
    <scope>NUCLEOTIDE SEQUENCE [LARGE SCALE GENOMIC DNA]</scope>
    <source>
        <strain evidence="5 6">F0398</strain>
    </source>
</reference>
<dbReference type="RefSeq" id="WP_006696286.1">
    <property type="nucleotide sequence ID" value="NZ_JH376858.1"/>
</dbReference>
<dbReference type="PANTHER" id="PTHR35372">
    <property type="entry name" value="ATP BINDING PROTEIN-RELATED"/>
    <property type="match status" value="1"/>
</dbReference>
<gene>
    <name evidence="5" type="ORF">HMPREF9432_00956</name>
</gene>
<dbReference type="SMART" id="SM00942">
    <property type="entry name" value="PriCT_1"/>
    <property type="match status" value="1"/>
</dbReference>
<proteinExistence type="predicted"/>
<dbReference type="SMART" id="SM00885">
    <property type="entry name" value="D5_N"/>
    <property type="match status" value="1"/>
</dbReference>
<dbReference type="Pfam" id="PF08706">
    <property type="entry name" value="D5_N"/>
    <property type="match status" value="1"/>
</dbReference>
<dbReference type="InterPro" id="IPR027417">
    <property type="entry name" value="P-loop_NTPase"/>
</dbReference>
<keyword evidence="1" id="KW-0547">Nucleotide-binding</keyword>
<dbReference type="PROSITE" id="PS51206">
    <property type="entry name" value="SF3_HELICASE_1"/>
    <property type="match status" value="1"/>
</dbReference>
<dbReference type="EMBL" id="ADGH01000008">
    <property type="protein sequence ID" value="EHG24926.1"/>
    <property type="molecule type" value="Genomic_DNA"/>
</dbReference>
<accession>A0ABN0DQ34</accession>
<keyword evidence="6" id="KW-1185">Reference proteome</keyword>
<dbReference type="InterPro" id="IPR014015">
    <property type="entry name" value="Helicase_SF3_DNA-vir"/>
</dbReference>
<dbReference type="SUPFAM" id="SSF52540">
    <property type="entry name" value="P-loop containing nucleoside triphosphate hydrolases"/>
    <property type="match status" value="1"/>
</dbReference>
<dbReference type="InterPro" id="IPR014820">
    <property type="entry name" value="PriCT_1"/>
</dbReference>
<evidence type="ECO:0000256" key="1">
    <source>
        <dbReference type="ARBA" id="ARBA00022741"/>
    </source>
</evidence>
<sequence length="734" mass="82959">MQMTLYTADCRGKEDNAIYPHKCIVKSAEDFKAAVARDHVCAAFRNNHRGKERFSASDVDVMDCDNDHSENPDDWITPESLAVILEGVCCAVAPSRHNMKPKGQYTARPRFHVYFPHPEITDADQCRRLKENIHRQFPFFDDGALDAARFIYGNPVDDVIWQEGDVTIDFWFKDRSIPEGSRNNTLSLFAGRVLKRYGISEKSHEIFLEEAAKCSPPLPDEELSKIWRSACTFARKVQKQDGYVPPEEYGNSLKPSDYSDIGQAKILAQEYKNELRFTTATDYLRYNGKYWEESRELAVGAAEEFLDLQLADAKDAVERSFKALCEVGVPEDTIYAGGKTLEKQISADQHDAYIAYASAVTYKAFVMKRRDMKYIVSALQAAKPLLLARPSDLDHDEFLLNCHDGTYDLRTGVRRDFTPDDLITKICSTAPSDDRRELWKDFLNTIFLGDAELIAYVQKICGLGAIGKVYMEAVIISYGEGANGKSTFWNTIAWALGSYAGSISADALAAGCRRNVKPEIAEVKGKRLLIAAELEEGMRLSTATVKQLCSTDPIKGEKKYKEPFDFTPSHTLVLYTNHLPKVGAMDRGIWRRLIVIPFNAVISGAGDIKNYAGHLQKHAGQYALRWIIEGAQKAIAENYHLKRPKCVEDAINRYRSDSDWLAHFLEECCEIGADHHEKSGAFYSAYRAYCARTGDFIRSTTDFYNALEQRGFKREKRRDGRFVTGVRLAEEDDV</sequence>
<evidence type="ECO:0000256" key="2">
    <source>
        <dbReference type="ARBA" id="ARBA00022801"/>
    </source>
</evidence>
<keyword evidence="2" id="KW-0378">Hydrolase</keyword>
<dbReference type="Gene3D" id="3.40.50.300">
    <property type="entry name" value="P-loop containing nucleotide triphosphate hydrolases"/>
    <property type="match status" value="1"/>
</dbReference>
<dbReference type="Proteomes" id="UP000003175">
    <property type="component" value="Unassembled WGS sequence"/>
</dbReference>
<dbReference type="InterPro" id="IPR006500">
    <property type="entry name" value="Helicase_put_C_phage/plasmid"/>
</dbReference>
<protein>
    <recommendedName>
        <fullName evidence="4">SF3 helicase domain-containing protein</fullName>
    </recommendedName>
</protein>
<dbReference type="PANTHER" id="PTHR35372:SF2">
    <property type="entry name" value="SF3 HELICASE DOMAIN-CONTAINING PROTEIN"/>
    <property type="match status" value="1"/>
</dbReference>
<dbReference type="NCBIfam" id="TIGR01613">
    <property type="entry name" value="primase_Cterm"/>
    <property type="match status" value="1"/>
</dbReference>
<dbReference type="InterPro" id="IPR051620">
    <property type="entry name" value="ORF904-like_C"/>
</dbReference>